<reference evidence="2 3" key="1">
    <citation type="submission" date="2017-09" db="EMBL/GenBank/DDBJ databases">
        <title>Phase variable restriction modification systems are present in the genome sequences of periodontal pathogens Prevotella intermedia, Tannerella forsythia and Porphyromonas gingivalis.</title>
        <authorList>
            <person name="Haigh R.D."/>
            <person name="Crawford L."/>
            <person name="Ralph J."/>
            <person name="Wanford J."/>
            <person name="Vartoukian S.R."/>
            <person name="Hijazib K."/>
            <person name="Wade W."/>
            <person name="Oggioni M.R."/>
        </authorList>
    </citation>
    <scope>NUCLEOTIDE SEQUENCE [LARGE SCALE GENOMIC DNA]</scope>
    <source>
        <strain evidence="2 3">WW2834</strain>
    </source>
</reference>
<name>A0A2A6EIJ6_PREIN</name>
<protein>
    <submittedName>
        <fullName evidence="2">DUF5024 domain-containing protein</fullName>
    </submittedName>
</protein>
<evidence type="ECO:0000256" key="1">
    <source>
        <dbReference type="SAM" id="SignalP"/>
    </source>
</evidence>
<comment type="caution">
    <text evidence="2">The sequence shown here is derived from an EMBL/GenBank/DDBJ whole genome shotgun (WGS) entry which is preliminary data.</text>
</comment>
<feature type="chain" id="PRO_5011975344" evidence="1">
    <location>
        <begin position="21"/>
        <end position="127"/>
    </location>
</feature>
<keyword evidence="1" id="KW-0732">Signal</keyword>
<dbReference type="EMBL" id="NSLY01000003">
    <property type="protein sequence ID" value="PDP61134.1"/>
    <property type="molecule type" value="Genomic_DNA"/>
</dbReference>
<evidence type="ECO:0000313" key="3">
    <source>
        <dbReference type="Proteomes" id="UP000219058"/>
    </source>
</evidence>
<gene>
    <name evidence="2" type="ORF">CLI71_01455</name>
</gene>
<organism evidence="2 3">
    <name type="scientific">Prevotella intermedia</name>
    <dbReference type="NCBI Taxonomy" id="28131"/>
    <lineage>
        <taxon>Bacteria</taxon>
        <taxon>Pseudomonadati</taxon>
        <taxon>Bacteroidota</taxon>
        <taxon>Bacteroidia</taxon>
        <taxon>Bacteroidales</taxon>
        <taxon>Prevotellaceae</taxon>
        <taxon>Prevotella</taxon>
    </lineage>
</organism>
<sequence length="127" mass="14216">MKKYIITFIVCLLTTLAAKAQNSIDNLVERYSSSGGSSFTTAVKRNPQTQKVVKVVKTLETDNGGGNTFYKAFKREARTGSWTDKVANNEHTTLLVVEKPQQTRIYMLKRNSGNYGQVKVTIIIQPK</sequence>
<proteinExistence type="predicted"/>
<feature type="signal peptide" evidence="1">
    <location>
        <begin position="1"/>
        <end position="20"/>
    </location>
</feature>
<accession>A0A2A6EIJ6</accession>
<dbReference type="AlphaFoldDB" id="A0A2A6EIJ6"/>
<dbReference type="Proteomes" id="UP000219058">
    <property type="component" value="Unassembled WGS sequence"/>
</dbReference>
<evidence type="ECO:0000313" key="2">
    <source>
        <dbReference type="EMBL" id="PDP61134.1"/>
    </source>
</evidence>
<dbReference type="RefSeq" id="WP_097549431.1">
    <property type="nucleotide sequence ID" value="NZ_NSLY01000003.1"/>
</dbReference>